<feature type="domain" description="FAD-binding PCMH-type" evidence="6">
    <location>
        <begin position="32"/>
        <end position="211"/>
    </location>
</feature>
<evidence type="ECO:0000259" key="6">
    <source>
        <dbReference type="PROSITE" id="PS51387"/>
    </source>
</evidence>
<dbReference type="InterPro" id="IPR051264">
    <property type="entry name" value="FAD-oxidored/transferase_4"/>
</dbReference>
<evidence type="ECO:0000256" key="2">
    <source>
        <dbReference type="ARBA" id="ARBA00008000"/>
    </source>
</evidence>
<dbReference type="Gene3D" id="1.10.45.10">
    <property type="entry name" value="Vanillyl-alcohol Oxidase, Chain A, domain 4"/>
    <property type="match status" value="1"/>
</dbReference>
<dbReference type="Gene3D" id="3.30.70.2740">
    <property type="match status" value="1"/>
</dbReference>
<dbReference type="InterPro" id="IPR016169">
    <property type="entry name" value="FAD-bd_PCMH_sub2"/>
</dbReference>
<dbReference type="InterPro" id="IPR006094">
    <property type="entry name" value="Oxid_FAD_bind_N"/>
</dbReference>
<dbReference type="GO" id="GO:0071949">
    <property type="term" value="F:FAD binding"/>
    <property type="evidence" value="ECO:0007669"/>
    <property type="project" value="InterPro"/>
</dbReference>
<dbReference type="OrthoDB" id="9811557at2"/>
<dbReference type="InterPro" id="IPR016166">
    <property type="entry name" value="FAD-bd_PCMH"/>
</dbReference>
<dbReference type="SUPFAM" id="SSF55103">
    <property type="entry name" value="FAD-linked oxidases, C-terminal domain"/>
    <property type="match status" value="1"/>
</dbReference>
<evidence type="ECO:0000256" key="3">
    <source>
        <dbReference type="ARBA" id="ARBA00022630"/>
    </source>
</evidence>
<dbReference type="FunFam" id="1.10.45.10:FF:000001">
    <property type="entry name" value="D-lactate dehydrogenase mitochondrial"/>
    <property type="match status" value="1"/>
</dbReference>
<dbReference type="EMBL" id="QXXQ01000003">
    <property type="protein sequence ID" value="RID92685.1"/>
    <property type="molecule type" value="Genomic_DNA"/>
</dbReference>
<evidence type="ECO:0000313" key="7">
    <source>
        <dbReference type="EMBL" id="RID92685.1"/>
    </source>
</evidence>
<reference evidence="7 8" key="1">
    <citation type="submission" date="2018-09" db="EMBL/GenBank/DDBJ databases">
        <title>Gemmobacter lutimaris sp. nov., a marine bacterium isolated from tidal flat.</title>
        <authorList>
            <person name="Lee D.W."/>
            <person name="Yoo Y."/>
            <person name="Kim J.-J."/>
            <person name="Kim B.S."/>
        </authorList>
    </citation>
    <scope>NUCLEOTIDE SEQUENCE [LARGE SCALE GENOMIC DNA]</scope>
    <source>
        <strain evidence="7 8">YJ-T1-11</strain>
    </source>
</reference>
<dbReference type="InterPro" id="IPR016167">
    <property type="entry name" value="FAD-bd_PCMH_sub1"/>
</dbReference>
<evidence type="ECO:0000256" key="1">
    <source>
        <dbReference type="ARBA" id="ARBA00001974"/>
    </source>
</evidence>
<dbReference type="AlphaFoldDB" id="A0A398BQ46"/>
<proteinExistence type="inferred from homology"/>
<gene>
    <name evidence="7" type="ORF">D2N39_08425</name>
</gene>
<keyword evidence="4" id="KW-0274">FAD</keyword>
<keyword evidence="8" id="KW-1185">Reference proteome</keyword>
<dbReference type="Gene3D" id="3.30.465.10">
    <property type="match status" value="1"/>
</dbReference>
<dbReference type="InterPro" id="IPR016171">
    <property type="entry name" value="Vanillyl_alc_oxidase_C-sub2"/>
</dbReference>
<keyword evidence="3" id="KW-0285">Flavoprotein</keyword>
<organism evidence="7 8">
    <name type="scientific">Gemmobacter lutimaris</name>
    <dbReference type="NCBI Taxonomy" id="2306023"/>
    <lineage>
        <taxon>Bacteria</taxon>
        <taxon>Pseudomonadati</taxon>
        <taxon>Pseudomonadota</taxon>
        <taxon>Alphaproteobacteria</taxon>
        <taxon>Rhodobacterales</taxon>
        <taxon>Paracoccaceae</taxon>
        <taxon>Gemmobacter</taxon>
    </lineage>
</organism>
<dbReference type="InterPro" id="IPR016164">
    <property type="entry name" value="FAD-linked_Oxase-like_C"/>
</dbReference>
<dbReference type="GO" id="GO:0016491">
    <property type="term" value="F:oxidoreductase activity"/>
    <property type="evidence" value="ECO:0007669"/>
    <property type="project" value="UniProtKB-KW"/>
</dbReference>
<dbReference type="PANTHER" id="PTHR43716">
    <property type="entry name" value="D-2-HYDROXYGLUTARATE DEHYDROGENASE, MITOCHONDRIAL"/>
    <property type="match status" value="1"/>
</dbReference>
<protein>
    <submittedName>
        <fullName evidence="7">FAD-binding oxidoreductase</fullName>
    </submittedName>
</protein>
<dbReference type="InterPro" id="IPR036318">
    <property type="entry name" value="FAD-bd_PCMH-like_sf"/>
</dbReference>
<dbReference type="Proteomes" id="UP000266649">
    <property type="component" value="Unassembled WGS sequence"/>
</dbReference>
<evidence type="ECO:0000256" key="4">
    <source>
        <dbReference type="ARBA" id="ARBA00022827"/>
    </source>
</evidence>
<dbReference type="SUPFAM" id="SSF56176">
    <property type="entry name" value="FAD-binding/transporter-associated domain-like"/>
    <property type="match status" value="1"/>
</dbReference>
<dbReference type="Gene3D" id="3.30.43.10">
    <property type="entry name" value="Uridine Diphospho-n-acetylenolpyruvylglucosamine Reductase, domain 2"/>
    <property type="match status" value="1"/>
</dbReference>
<comment type="caution">
    <text evidence="7">The sequence shown here is derived from an EMBL/GenBank/DDBJ whole genome shotgun (WGS) entry which is preliminary data.</text>
</comment>
<dbReference type="Pfam" id="PF02913">
    <property type="entry name" value="FAD-oxidase_C"/>
    <property type="match status" value="1"/>
</dbReference>
<dbReference type="PANTHER" id="PTHR43716:SF1">
    <property type="entry name" value="D-2-HYDROXYGLUTARATE DEHYDROGENASE, MITOCHONDRIAL"/>
    <property type="match status" value="1"/>
</dbReference>
<comment type="similarity">
    <text evidence="2">Belongs to the FAD-binding oxidoreductase/transferase type 4 family.</text>
</comment>
<accession>A0A398BQ46</accession>
<comment type="cofactor">
    <cofactor evidence="1">
        <name>FAD</name>
        <dbReference type="ChEBI" id="CHEBI:57692"/>
    </cofactor>
</comment>
<evidence type="ECO:0000313" key="8">
    <source>
        <dbReference type="Proteomes" id="UP000266649"/>
    </source>
</evidence>
<dbReference type="PROSITE" id="PS51387">
    <property type="entry name" value="FAD_PCMH"/>
    <property type="match status" value="1"/>
</dbReference>
<dbReference type="Pfam" id="PF01565">
    <property type="entry name" value="FAD_binding_4"/>
    <property type="match status" value="1"/>
</dbReference>
<dbReference type="InterPro" id="IPR004113">
    <property type="entry name" value="FAD-bd_oxidored_4_C"/>
</dbReference>
<name>A0A398BQ46_9RHOB</name>
<evidence type="ECO:0000256" key="5">
    <source>
        <dbReference type="ARBA" id="ARBA00023002"/>
    </source>
</evidence>
<keyword evidence="5" id="KW-0560">Oxidoreductase</keyword>
<dbReference type="Gene3D" id="3.30.70.2190">
    <property type="match status" value="1"/>
</dbReference>
<sequence length="449" mass="46689">MLQDLRAALGPQGCLTGADVPEAARSDASRTGHDLPLALLRPASVAEVSAALAICHRHGVAVVPQGGMTGLAGGAQPQAGQVALSLSRLAGVEEIDGEAMAMVVRAGTVLEVAQKAAEAAGFLLPVDLGARGSCQIGGNIATNAGGLRVLRDGMTRDNLLGIEAVLADGTVLCQMTKVVKNNTGYDLRHLFAGSEGTLGVITRAVIRLRPLPGPRGTVLASLPDFAAVLRLLAMARSALPGLSAFEAMWRDYFTCSQGHLPHTVLPDPPPFAVILEADEGPALEALLEAAFEEGVITDALIAQSFAEARRFWAVREGLEMDAAMPGLINLDVSLTTGRLDDFAQACRAALQASFPGAHVSFYGHVADSNVHVAVHVPGASEAEVHEVDAIAYGVVRDFGGSISAEHGIGTLKRDWLGYSRSPEELAAMRAIKAALDPKGLLNPGKVLPE</sequence>
<dbReference type="GO" id="GO:0022904">
    <property type="term" value="P:respiratory electron transport chain"/>
    <property type="evidence" value="ECO:0007669"/>
    <property type="project" value="TreeGrafter"/>
</dbReference>